<comment type="subcellular location">
    <subcellularLocation>
        <location evidence="1">Nucleus</location>
    </subcellularLocation>
</comment>
<dbReference type="Proteomes" id="UP000696573">
    <property type="component" value="Unassembled WGS sequence"/>
</dbReference>
<feature type="compositionally biased region" description="Acidic residues" evidence="3">
    <location>
        <begin position="180"/>
        <end position="195"/>
    </location>
</feature>
<dbReference type="Pfam" id="PF00172">
    <property type="entry name" value="Zn_clus"/>
    <property type="match status" value="1"/>
</dbReference>
<dbReference type="AlphaFoldDB" id="A0A9N9YWS0"/>
<evidence type="ECO:0000256" key="2">
    <source>
        <dbReference type="ARBA" id="ARBA00023242"/>
    </source>
</evidence>
<feature type="domain" description="Zn(2)-C6 fungal-type" evidence="4">
    <location>
        <begin position="22"/>
        <end position="61"/>
    </location>
</feature>
<feature type="compositionally biased region" description="Basic and acidic residues" evidence="3">
    <location>
        <begin position="90"/>
        <end position="112"/>
    </location>
</feature>
<dbReference type="InterPro" id="IPR036864">
    <property type="entry name" value="Zn2-C6_fun-type_DNA-bd_sf"/>
</dbReference>
<dbReference type="GO" id="GO:0000981">
    <property type="term" value="F:DNA-binding transcription factor activity, RNA polymerase II-specific"/>
    <property type="evidence" value="ECO:0007669"/>
    <property type="project" value="InterPro"/>
</dbReference>
<dbReference type="PANTHER" id="PTHR37534">
    <property type="entry name" value="TRANSCRIPTIONAL ACTIVATOR PROTEIN UGA3"/>
    <property type="match status" value="1"/>
</dbReference>
<feature type="region of interest" description="Disordered" evidence="3">
    <location>
        <begin position="229"/>
        <end position="250"/>
    </location>
</feature>
<feature type="compositionally biased region" description="Polar residues" evidence="3">
    <location>
        <begin position="79"/>
        <end position="89"/>
    </location>
</feature>
<feature type="region of interest" description="Disordered" evidence="3">
    <location>
        <begin position="78"/>
        <end position="121"/>
    </location>
</feature>
<protein>
    <recommendedName>
        <fullName evidence="4">Zn(2)-C6 fungal-type domain-containing protein</fullName>
    </recommendedName>
</protein>
<accession>A0A9N9YWS0</accession>
<evidence type="ECO:0000256" key="1">
    <source>
        <dbReference type="ARBA" id="ARBA00004123"/>
    </source>
</evidence>
<dbReference type="InterPro" id="IPR021858">
    <property type="entry name" value="Fun_TF"/>
</dbReference>
<sequence length="736" mass="82999">MSTLSTIALKPPRRRPVHKSSTGCKRCRLRKCLLPQIKCDERRPSCTQCDDKRFECPGYPSRPLLRWSTKHEVFDPQKANASITESTNLARKERDTQQFEKASLDTDKRPDTDTSSGCEIRYGDSVDPVVSNLQYDIGLNQQTFPTDDMIPIVLHTSPPNVDGEAFVNVWTSEAHPTVVEQEDAEVPSGEDEEVLSDCSLSPISSHDSPDHLLPEIEVSQPQITNVMLETPGEDSDENTSKPASPPFSDIPSPFIANDAQSFHTPSAPICHEPSGALIEFVPFYFNVVCHILSTFDSEQNVFRTFVSKKWQDSSIMFYTIQSLAAAKLVWFMPEMRTRSLEFRSLALHDLQERVSAAQYWDTELLFIVLLLGVSSSWFDIGDLGIPHLEAVQHAVLNGKVQFSNDFDAISFFRNALIYWEMVSCAVSNKVAYHEYEKMGSNETEKPGSVPSAPKHRAQRSPSRMVPHPWTGVASEPQAIFTRISRQIHALRSSASASPMGGQNINKPGDFLEAVRQLDQSIWAYELPKLHSISNIGDPNTPAIHHLLLAEAYMYANIYQLYRIFPNVRRKRVKWMRELIATQKPYDQTTWAASQVHSWTVMLEQEDGTENWLRFLGRNVIIRLEQIQTNSGTSCVQALLLLVAATSLSLGSGEAEEEAAGGLEEQQQEYFAEDKDDILRARQFVLDRLEFLSMTNLSAPIQYVRNIVLEIFKRLDVGADIFWMDVLHSMGLVTIIG</sequence>
<dbReference type="Gene3D" id="4.10.240.10">
    <property type="entry name" value="Zn(2)-C6 fungal-type DNA-binding domain"/>
    <property type="match status" value="1"/>
</dbReference>
<dbReference type="CDD" id="cd00067">
    <property type="entry name" value="GAL4"/>
    <property type="match status" value="1"/>
</dbReference>
<dbReference type="GO" id="GO:0005634">
    <property type="term" value="C:nucleus"/>
    <property type="evidence" value="ECO:0007669"/>
    <property type="project" value="UniProtKB-SubCell"/>
</dbReference>
<organism evidence="5 6">
    <name type="scientific">Clonostachys rhizophaga</name>
    <dbReference type="NCBI Taxonomy" id="160324"/>
    <lineage>
        <taxon>Eukaryota</taxon>
        <taxon>Fungi</taxon>
        <taxon>Dikarya</taxon>
        <taxon>Ascomycota</taxon>
        <taxon>Pezizomycotina</taxon>
        <taxon>Sordariomycetes</taxon>
        <taxon>Hypocreomycetidae</taxon>
        <taxon>Hypocreales</taxon>
        <taxon>Bionectriaceae</taxon>
        <taxon>Clonostachys</taxon>
    </lineage>
</organism>
<dbReference type="GO" id="GO:0045944">
    <property type="term" value="P:positive regulation of transcription by RNA polymerase II"/>
    <property type="evidence" value="ECO:0007669"/>
    <property type="project" value="TreeGrafter"/>
</dbReference>
<feature type="region of interest" description="Disordered" evidence="3">
    <location>
        <begin position="439"/>
        <end position="468"/>
    </location>
</feature>
<dbReference type="InterPro" id="IPR001138">
    <property type="entry name" value="Zn2Cys6_DnaBD"/>
</dbReference>
<dbReference type="Pfam" id="PF11951">
    <property type="entry name" value="Fungal_trans_2"/>
    <property type="match status" value="1"/>
</dbReference>
<feature type="region of interest" description="Disordered" evidence="3">
    <location>
        <begin position="1"/>
        <end position="20"/>
    </location>
</feature>
<reference evidence="5" key="1">
    <citation type="submission" date="2021-10" db="EMBL/GenBank/DDBJ databases">
        <authorList>
            <person name="Piombo E."/>
        </authorList>
    </citation>
    <scope>NUCLEOTIDE SEQUENCE</scope>
</reference>
<name>A0A9N9YWS0_9HYPO</name>
<feature type="region of interest" description="Disordered" evidence="3">
    <location>
        <begin position="179"/>
        <end position="201"/>
    </location>
</feature>
<gene>
    <name evidence="5" type="ORF">CRHIZ90672A_00012312</name>
</gene>
<keyword evidence="6" id="KW-1185">Reference proteome</keyword>
<proteinExistence type="predicted"/>
<evidence type="ECO:0000259" key="4">
    <source>
        <dbReference type="Pfam" id="PF00172"/>
    </source>
</evidence>
<dbReference type="EMBL" id="CABFNQ020000764">
    <property type="protein sequence ID" value="CAH0041850.1"/>
    <property type="molecule type" value="Genomic_DNA"/>
</dbReference>
<dbReference type="PANTHER" id="PTHR37534:SF11">
    <property type="entry name" value="ZN(II)2CYS6 TRANSCRIPTION FACTOR (EUROFUNG)"/>
    <property type="match status" value="1"/>
</dbReference>
<evidence type="ECO:0000313" key="6">
    <source>
        <dbReference type="Proteomes" id="UP000696573"/>
    </source>
</evidence>
<comment type="caution">
    <text evidence="5">The sequence shown here is derived from an EMBL/GenBank/DDBJ whole genome shotgun (WGS) entry which is preliminary data.</text>
</comment>
<evidence type="ECO:0000313" key="5">
    <source>
        <dbReference type="EMBL" id="CAH0041850.1"/>
    </source>
</evidence>
<keyword evidence="2" id="KW-0539">Nucleus</keyword>
<dbReference type="GO" id="GO:0000976">
    <property type="term" value="F:transcription cis-regulatory region binding"/>
    <property type="evidence" value="ECO:0007669"/>
    <property type="project" value="TreeGrafter"/>
</dbReference>
<dbReference type="OrthoDB" id="10054429at2759"/>
<dbReference type="GO" id="GO:0008270">
    <property type="term" value="F:zinc ion binding"/>
    <property type="evidence" value="ECO:0007669"/>
    <property type="project" value="InterPro"/>
</dbReference>
<evidence type="ECO:0000256" key="3">
    <source>
        <dbReference type="SAM" id="MobiDB-lite"/>
    </source>
</evidence>